<keyword evidence="3" id="KW-0234">DNA repair</keyword>
<name>A0ABV9JQW2_9GAMM</name>
<keyword evidence="1 3" id="KW-0547">Nucleotide-binding</keyword>
<evidence type="ECO:0000256" key="1">
    <source>
        <dbReference type="ARBA" id="ARBA00022741"/>
    </source>
</evidence>
<dbReference type="Pfam" id="PF21185">
    <property type="entry name" value="RecD_N"/>
    <property type="match status" value="1"/>
</dbReference>
<keyword evidence="3" id="KW-0347">Helicase</keyword>
<comment type="similarity">
    <text evidence="3">Belongs to the RecD family.</text>
</comment>
<protein>
    <recommendedName>
        <fullName evidence="3">RecBCD enzyme subunit RecD</fullName>
        <ecNumber evidence="3">5.6.2.3</ecNumber>
    </recommendedName>
    <alternativeName>
        <fullName evidence="3">DNA 5'-3' helicase subunit RecD</fullName>
    </alternativeName>
    <alternativeName>
        <fullName evidence="3">Exonuclease V subunit RecD</fullName>
        <shortName evidence="3">ExoV subunit RecD</shortName>
    </alternativeName>
    <alternativeName>
        <fullName evidence="3">Helicase/nuclease RecBCD subunit RecD</fullName>
    </alternativeName>
</protein>
<feature type="domain" description="AAA+ ATPase" evidence="4">
    <location>
        <begin position="169"/>
        <end position="369"/>
    </location>
</feature>
<dbReference type="InterPro" id="IPR049550">
    <property type="entry name" value="RecD_N"/>
</dbReference>
<dbReference type="CDD" id="cd18809">
    <property type="entry name" value="SF1_C_RecD"/>
    <property type="match status" value="1"/>
</dbReference>
<comment type="miscellaneous">
    <text evidence="3">In the RecBCD complex, RecB has a slow 3'-5' helicase, an exonuclease activity and loads RecA onto ssDNA, RecD has a fast 5'-3' helicase activity, while RecC stimulates the ATPase and processivity of the RecB helicase and contributes to recognition of the Chi site.</text>
</comment>
<comment type="caution">
    <text evidence="5">The sequence shown here is derived from an EMBL/GenBank/DDBJ whole genome shotgun (WGS) entry which is preliminary data.</text>
</comment>
<keyword evidence="2 3" id="KW-0067">ATP-binding</keyword>
<evidence type="ECO:0000259" key="4">
    <source>
        <dbReference type="SMART" id="SM00382"/>
    </source>
</evidence>
<organism evidence="5 6">
    <name type="scientific">Rheinheimera marina</name>
    <dbReference type="NCBI Taxonomy" id="1774958"/>
    <lineage>
        <taxon>Bacteria</taxon>
        <taxon>Pseudomonadati</taxon>
        <taxon>Pseudomonadota</taxon>
        <taxon>Gammaproteobacteria</taxon>
        <taxon>Chromatiales</taxon>
        <taxon>Chromatiaceae</taxon>
        <taxon>Rheinheimera</taxon>
    </lineage>
</organism>
<dbReference type="SUPFAM" id="SSF52540">
    <property type="entry name" value="P-loop containing nucleoside triphosphate hydrolases"/>
    <property type="match status" value="2"/>
</dbReference>
<keyword evidence="3" id="KW-0238">DNA-binding</keyword>
<evidence type="ECO:0000256" key="2">
    <source>
        <dbReference type="ARBA" id="ARBA00022840"/>
    </source>
</evidence>
<dbReference type="SMART" id="SM00382">
    <property type="entry name" value="AAA"/>
    <property type="match status" value="1"/>
</dbReference>
<feature type="binding site" evidence="3">
    <location>
        <begin position="177"/>
        <end position="184"/>
    </location>
    <ligand>
        <name>ATP</name>
        <dbReference type="ChEBI" id="CHEBI:30616"/>
    </ligand>
</feature>
<dbReference type="PANTHER" id="PTHR43788:SF6">
    <property type="entry name" value="DNA HELICASE B"/>
    <property type="match status" value="1"/>
</dbReference>
<dbReference type="InterPro" id="IPR027417">
    <property type="entry name" value="P-loop_NTPase"/>
</dbReference>
<dbReference type="Pfam" id="PF13538">
    <property type="entry name" value="UvrD_C_2"/>
    <property type="match status" value="1"/>
</dbReference>
<keyword evidence="6" id="KW-1185">Reference proteome</keyword>
<keyword evidence="3" id="KW-0269">Exonuclease</keyword>
<dbReference type="Proteomes" id="UP001595962">
    <property type="component" value="Unassembled WGS sequence"/>
</dbReference>
<comment type="catalytic activity">
    <reaction evidence="3">
        <text>ATP + H2O = ADP + phosphate + H(+)</text>
        <dbReference type="Rhea" id="RHEA:13065"/>
        <dbReference type="ChEBI" id="CHEBI:15377"/>
        <dbReference type="ChEBI" id="CHEBI:15378"/>
        <dbReference type="ChEBI" id="CHEBI:30616"/>
        <dbReference type="ChEBI" id="CHEBI:43474"/>
        <dbReference type="ChEBI" id="CHEBI:456216"/>
        <dbReference type="EC" id="5.6.2.3"/>
    </reaction>
</comment>
<keyword evidence="3" id="KW-0413">Isomerase</keyword>
<evidence type="ECO:0000313" key="5">
    <source>
        <dbReference type="EMBL" id="MFC4656663.1"/>
    </source>
</evidence>
<dbReference type="GO" id="GO:0008854">
    <property type="term" value="F:exodeoxyribonuclease V activity"/>
    <property type="evidence" value="ECO:0007669"/>
    <property type="project" value="UniProtKB-EC"/>
</dbReference>
<comment type="subunit">
    <text evidence="3">Heterotrimer of RecB, RecC and RecD. All subunits contribute to DNA-binding.</text>
</comment>
<dbReference type="Pfam" id="PF13245">
    <property type="entry name" value="AAA_19"/>
    <property type="match status" value="1"/>
</dbReference>
<proteinExistence type="inferred from homology"/>
<sequence>MQTLEPSYQAQLQLELTGSRWRAIDKALVRFFQQQCPGLSALWLLLAGETSKASSEGHLCLEQQDAEAYLLRAGLALPDWAVRLAEAQVLISPAQLDERPLVYANGALYFRRYYSCQQQIQAYLQQGSTQSQWLRSQMSVPALKALLDGLFAKSAEADWQRLACALSASSQFSVITGGPGTGKTTTVVKLLALLQQWQRQQQQPPLRLVLAAPTGKAAVRLRSSIQKALASLALEPEIESVVPTQVSTVHKLLGARSHSKSFYHNAQQPLALDLLVLDEASMLDVELFSALLSALPAKARLVLLGDKDQLASVEAGALLGSLCAFAAEGRYSNATMQWLSALGDAPLPAELEAAVPQALDQQIAMLRQSYRFSADSGIFALAQAVNQGDLIQVQALCRQPKVDLQVLLQPSQLSLRQLVLSGQADGQGQSGFSGYLQLVRQQVRADSPWADEDQWAQEVLAAFGRFQLLCAVRQGEFGVQQVNQQVEQWLQAKGLVDAHTQWYPGRPVLVSQNDYGLGLMNGDVGICLRRDWQGKSVLAVAFASTEPGQAIRWVLPGRLPAHETAYAITVHKSQGSEFDHAVLLLPAEPSAVLTRELVYTAITRAARQFSLVCPQPALLLQAVSAKTSRAGALRLEL</sequence>
<keyword evidence="3" id="KW-0227">DNA damage</keyword>
<keyword evidence="3" id="KW-0540">Nuclease</keyword>
<evidence type="ECO:0000256" key="3">
    <source>
        <dbReference type="HAMAP-Rule" id="MF_01487"/>
    </source>
</evidence>
<keyword evidence="3 5" id="KW-0378">Hydrolase</keyword>
<dbReference type="NCBIfam" id="TIGR01447">
    <property type="entry name" value="recD"/>
    <property type="match status" value="1"/>
</dbReference>
<dbReference type="InterPro" id="IPR050534">
    <property type="entry name" value="Coronavir_polyprotein_1ab"/>
</dbReference>
<dbReference type="Gene3D" id="3.40.50.300">
    <property type="entry name" value="P-loop containing nucleotide triphosphate hydrolases"/>
    <property type="match status" value="3"/>
</dbReference>
<dbReference type="RefSeq" id="WP_377335934.1">
    <property type="nucleotide sequence ID" value="NZ_JBHSGB010000017.1"/>
</dbReference>
<dbReference type="CDD" id="cd17933">
    <property type="entry name" value="DEXSc_RecD-like"/>
    <property type="match status" value="1"/>
</dbReference>
<dbReference type="InterPro" id="IPR027785">
    <property type="entry name" value="UvrD-like_helicase_C"/>
</dbReference>
<dbReference type="EC" id="5.6.2.3" evidence="3"/>
<dbReference type="InterPro" id="IPR006344">
    <property type="entry name" value="RecD"/>
</dbReference>
<accession>A0ABV9JQW2</accession>
<evidence type="ECO:0000313" key="6">
    <source>
        <dbReference type="Proteomes" id="UP001595962"/>
    </source>
</evidence>
<dbReference type="PANTHER" id="PTHR43788">
    <property type="entry name" value="DNA2/NAM7 HELICASE FAMILY MEMBER"/>
    <property type="match status" value="1"/>
</dbReference>
<comment type="function">
    <text evidence="3">A helicase/nuclease that prepares dsDNA breaks (DSB) for recombinational DNA repair. Binds to DSBs and unwinds DNA via a highly rapid and processive ATP-dependent bidirectional helicase activity. Unwinds dsDNA until it encounters a Chi (crossover hotspot instigator) sequence from the 3' direction. Cuts ssDNA a few nucleotides 3' to the Chi site. The properties and activities of the enzyme are changed at Chi. The Chi-altered holoenzyme produces a long 3'-ssDNA overhang and facilitates RecA-binding to the ssDNA for homologous DNA recombination and repair. Holoenzyme degrades any linearized DNA that is unable to undergo homologous recombination. In the holoenzyme this subunit has ssDNA-dependent ATPase and 5'-3' helicase activity. When added to pre-assembled RecBC greatly stimulates nuclease activity and augments holoenzyme processivity. Negatively regulates the RecA-loading ability of RecBCD.</text>
</comment>
<reference evidence="6" key="1">
    <citation type="journal article" date="2019" name="Int. J. Syst. Evol. Microbiol.">
        <title>The Global Catalogue of Microorganisms (GCM) 10K type strain sequencing project: providing services to taxonomists for standard genome sequencing and annotation.</title>
        <authorList>
            <consortium name="The Broad Institute Genomics Platform"/>
            <consortium name="The Broad Institute Genome Sequencing Center for Infectious Disease"/>
            <person name="Wu L."/>
            <person name="Ma J."/>
        </authorList>
    </citation>
    <scope>NUCLEOTIDE SEQUENCE [LARGE SCALE GENOMIC DNA]</scope>
    <source>
        <strain evidence="6">DT28</strain>
    </source>
</reference>
<dbReference type="HAMAP" id="MF_01487">
    <property type="entry name" value="RecD"/>
    <property type="match status" value="1"/>
</dbReference>
<dbReference type="InterPro" id="IPR003593">
    <property type="entry name" value="AAA+_ATPase"/>
</dbReference>
<dbReference type="EMBL" id="JBHSGB010000017">
    <property type="protein sequence ID" value="MFC4656663.1"/>
    <property type="molecule type" value="Genomic_DNA"/>
</dbReference>
<gene>
    <name evidence="3 5" type="primary">recD</name>
    <name evidence="5" type="ORF">ACFO3I_16710</name>
</gene>